<dbReference type="Pfam" id="PF13460">
    <property type="entry name" value="NAD_binding_10"/>
    <property type="match status" value="1"/>
</dbReference>
<evidence type="ECO:0000313" key="3">
    <source>
        <dbReference type="Proteomes" id="UP000178835"/>
    </source>
</evidence>
<dbReference type="InterPro" id="IPR016040">
    <property type="entry name" value="NAD(P)-bd_dom"/>
</dbReference>
<dbReference type="EMBL" id="MHOH01000017">
    <property type="protein sequence ID" value="OGZ60572.1"/>
    <property type="molecule type" value="Genomic_DNA"/>
</dbReference>
<evidence type="ECO:0000313" key="2">
    <source>
        <dbReference type="EMBL" id="OGZ60572.1"/>
    </source>
</evidence>
<dbReference type="AlphaFoldDB" id="A0A1G2HDM9"/>
<dbReference type="Gene3D" id="3.40.50.720">
    <property type="entry name" value="NAD(P)-binding Rossmann-like Domain"/>
    <property type="match status" value="1"/>
</dbReference>
<protein>
    <recommendedName>
        <fullName evidence="1">NAD(P)-binding domain-containing protein</fullName>
    </recommendedName>
</protein>
<dbReference type="PANTHER" id="PTHR12126:SF11">
    <property type="entry name" value="NADH DEHYDROGENASE [UBIQUINONE] 1 ALPHA SUBCOMPLEX SUBUNIT 9, MITOCHONDRIAL"/>
    <property type="match status" value="1"/>
</dbReference>
<dbReference type="SUPFAM" id="SSF51735">
    <property type="entry name" value="NAD(P)-binding Rossmann-fold domains"/>
    <property type="match status" value="1"/>
</dbReference>
<feature type="domain" description="NAD(P)-binding" evidence="1">
    <location>
        <begin position="12"/>
        <end position="155"/>
    </location>
</feature>
<dbReference type="PANTHER" id="PTHR12126">
    <property type="entry name" value="NADH-UBIQUINONE OXIDOREDUCTASE 39 KDA SUBUNIT-RELATED"/>
    <property type="match status" value="1"/>
</dbReference>
<reference evidence="2 3" key="1">
    <citation type="journal article" date="2016" name="Nat. Commun.">
        <title>Thousands of microbial genomes shed light on interconnected biogeochemical processes in an aquifer system.</title>
        <authorList>
            <person name="Anantharaman K."/>
            <person name="Brown C.T."/>
            <person name="Hug L.A."/>
            <person name="Sharon I."/>
            <person name="Castelle C.J."/>
            <person name="Probst A.J."/>
            <person name="Thomas B.C."/>
            <person name="Singh A."/>
            <person name="Wilkins M.J."/>
            <person name="Karaoz U."/>
            <person name="Brodie E.L."/>
            <person name="Williams K.H."/>
            <person name="Hubbard S.S."/>
            <person name="Banfield J.F."/>
        </authorList>
    </citation>
    <scope>NUCLEOTIDE SEQUENCE [LARGE SCALE GENOMIC DNA]</scope>
</reference>
<gene>
    <name evidence="2" type="ORF">A2919_01685</name>
</gene>
<dbReference type="InterPro" id="IPR036291">
    <property type="entry name" value="NAD(P)-bd_dom_sf"/>
</dbReference>
<evidence type="ECO:0000259" key="1">
    <source>
        <dbReference type="Pfam" id="PF13460"/>
    </source>
</evidence>
<sequence>MDNSNKKVLVLGGTGFLGYYVLRALDERNIPTGVMIRRKLDDIDIPTEGYDILLGNILDEASTKEAVSKFKPDVIINLVGIVSEKRPDITFERVYVNGTQNIVDAAYGAGVKKIVSVSVMGADENSPKKYFKFKAESEKIIKNSGMDWTIFRPSIMFGWRSGFNSMIAKPARRLLFVPMVDGGYHMIQPVAASTVANAIVEACFGAGDNTAYNVAGPEAITIKEATERVREAMKSSKPILGMPFWLLRALRIMNETQISMVTGNYTGDPNGLKKDFKVKDIYFDPMGEYPLF</sequence>
<name>A0A1G2HDM9_9BACT</name>
<accession>A0A1G2HDM9</accession>
<dbReference type="GO" id="GO:0044877">
    <property type="term" value="F:protein-containing complex binding"/>
    <property type="evidence" value="ECO:0007669"/>
    <property type="project" value="TreeGrafter"/>
</dbReference>
<proteinExistence type="predicted"/>
<dbReference type="Proteomes" id="UP000178835">
    <property type="component" value="Unassembled WGS sequence"/>
</dbReference>
<comment type="caution">
    <text evidence="2">The sequence shown here is derived from an EMBL/GenBank/DDBJ whole genome shotgun (WGS) entry which is preliminary data.</text>
</comment>
<dbReference type="InterPro" id="IPR051207">
    <property type="entry name" value="ComplexI_NDUFA9_subunit"/>
</dbReference>
<organism evidence="2 3">
    <name type="scientific">Candidatus Spechtbacteria bacterium RIFCSPLOWO2_01_FULL_43_12</name>
    <dbReference type="NCBI Taxonomy" id="1802162"/>
    <lineage>
        <taxon>Bacteria</taxon>
        <taxon>Candidatus Spechtiibacteriota</taxon>
    </lineage>
</organism>